<dbReference type="SMART" id="SM01100">
    <property type="entry name" value="CRAL_TRIO_N"/>
    <property type="match status" value="1"/>
</dbReference>
<dbReference type="CDD" id="cd00170">
    <property type="entry name" value="SEC14"/>
    <property type="match status" value="1"/>
</dbReference>
<dbReference type="AlphaFoldDB" id="A0A0C2X4D6"/>
<dbReference type="EMBL" id="KN824326">
    <property type="protein sequence ID" value="KIM24222.1"/>
    <property type="molecule type" value="Genomic_DNA"/>
</dbReference>
<gene>
    <name evidence="2" type="ORF">M408DRAFT_331869</name>
</gene>
<organism evidence="2 3">
    <name type="scientific">Serendipita vermifera MAFF 305830</name>
    <dbReference type="NCBI Taxonomy" id="933852"/>
    <lineage>
        <taxon>Eukaryota</taxon>
        <taxon>Fungi</taxon>
        <taxon>Dikarya</taxon>
        <taxon>Basidiomycota</taxon>
        <taxon>Agaricomycotina</taxon>
        <taxon>Agaricomycetes</taxon>
        <taxon>Sebacinales</taxon>
        <taxon>Serendipitaceae</taxon>
        <taxon>Serendipita</taxon>
    </lineage>
</organism>
<dbReference type="Proteomes" id="UP000054097">
    <property type="component" value="Unassembled WGS sequence"/>
</dbReference>
<dbReference type="OrthoDB" id="1434354at2759"/>
<dbReference type="Gene3D" id="3.40.525.10">
    <property type="entry name" value="CRAL-TRIO lipid binding domain"/>
    <property type="match status" value="1"/>
</dbReference>
<dbReference type="Gene3D" id="1.10.8.20">
    <property type="entry name" value="N-terminal domain of phosphatidylinositol transfer protein sec14p"/>
    <property type="match status" value="1"/>
</dbReference>
<dbReference type="SUPFAM" id="SSF52087">
    <property type="entry name" value="CRAL/TRIO domain"/>
    <property type="match status" value="1"/>
</dbReference>
<dbReference type="InterPro" id="IPR011074">
    <property type="entry name" value="CRAL/TRIO_N_dom"/>
</dbReference>
<evidence type="ECO:0000313" key="2">
    <source>
        <dbReference type="EMBL" id="KIM24222.1"/>
    </source>
</evidence>
<evidence type="ECO:0000313" key="3">
    <source>
        <dbReference type="Proteomes" id="UP000054097"/>
    </source>
</evidence>
<reference evidence="3" key="2">
    <citation type="submission" date="2015-01" db="EMBL/GenBank/DDBJ databases">
        <title>Evolutionary Origins and Diversification of the Mycorrhizal Mutualists.</title>
        <authorList>
            <consortium name="DOE Joint Genome Institute"/>
            <consortium name="Mycorrhizal Genomics Consortium"/>
            <person name="Kohler A."/>
            <person name="Kuo A."/>
            <person name="Nagy L.G."/>
            <person name="Floudas D."/>
            <person name="Copeland A."/>
            <person name="Barry K.W."/>
            <person name="Cichocki N."/>
            <person name="Veneault-Fourrey C."/>
            <person name="LaButti K."/>
            <person name="Lindquist E.A."/>
            <person name="Lipzen A."/>
            <person name="Lundell T."/>
            <person name="Morin E."/>
            <person name="Murat C."/>
            <person name="Riley R."/>
            <person name="Ohm R."/>
            <person name="Sun H."/>
            <person name="Tunlid A."/>
            <person name="Henrissat B."/>
            <person name="Grigoriev I.V."/>
            <person name="Hibbett D.S."/>
            <person name="Martin F."/>
        </authorList>
    </citation>
    <scope>NUCLEOTIDE SEQUENCE [LARGE SCALE GENOMIC DNA]</scope>
    <source>
        <strain evidence="3">MAFF 305830</strain>
    </source>
</reference>
<dbReference type="SUPFAM" id="SSF46938">
    <property type="entry name" value="CRAL/TRIO N-terminal domain"/>
    <property type="match status" value="1"/>
</dbReference>
<protein>
    <recommendedName>
        <fullName evidence="1">CRAL-TRIO domain-containing protein</fullName>
    </recommendedName>
</protein>
<name>A0A0C2X4D6_SERVB</name>
<dbReference type="InterPro" id="IPR001251">
    <property type="entry name" value="CRAL-TRIO_dom"/>
</dbReference>
<dbReference type="PROSITE" id="PS50191">
    <property type="entry name" value="CRAL_TRIO"/>
    <property type="match status" value="1"/>
</dbReference>
<sequence length="292" mass="33142">MSQSTYQTPPGRLGNLSAEQQTTLDKFRHDLSNDANFPWTPARHGDATLLRFLRARKFDLALSKKMIYDAEQWRKDFGVDELVKNFQFPEKKEVDKYYPQYYHKTDKDGRPIYIEVLTNIKIDELYKVTTEERLLQRLVVEYERSLTERLPAASEEAGHPVETYCTILDLTGVGIMSFYKVQSYVAKASAIGQNYYPETMGVFYIIHNSYLFNGVWTVVKGFLDPVTIAKFRIIWPSDLASLKDQIPVENLPSEFKGNCKCVGGCSLSDEGPWKHRQALGAAPSTSGGPSAA</sequence>
<dbReference type="InterPro" id="IPR036865">
    <property type="entry name" value="CRAL-TRIO_dom_sf"/>
</dbReference>
<dbReference type="Pfam" id="PF00650">
    <property type="entry name" value="CRAL_TRIO"/>
    <property type="match status" value="1"/>
</dbReference>
<reference evidence="2 3" key="1">
    <citation type="submission" date="2014-04" db="EMBL/GenBank/DDBJ databases">
        <authorList>
            <consortium name="DOE Joint Genome Institute"/>
            <person name="Kuo A."/>
            <person name="Zuccaro A."/>
            <person name="Kohler A."/>
            <person name="Nagy L.G."/>
            <person name="Floudas D."/>
            <person name="Copeland A."/>
            <person name="Barry K.W."/>
            <person name="Cichocki N."/>
            <person name="Veneault-Fourrey C."/>
            <person name="LaButti K."/>
            <person name="Lindquist E.A."/>
            <person name="Lipzen A."/>
            <person name="Lundell T."/>
            <person name="Morin E."/>
            <person name="Murat C."/>
            <person name="Sun H."/>
            <person name="Tunlid A."/>
            <person name="Henrissat B."/>
            <person name="Grigoriev I.V."/>
            <person name="Hibbett D.S."/>
            <person name="Martin F."/>
            <person name="Nordberg H.P."/>
            <person name="Cantor M.N."/>
            <person name="Hua S.X."/>
        </authorList>
    </citation>
    <scope>NUCLEOTIDE SEQUENCE [LARGE SCALE GENOMIC DNA]</scope>
    <source>
        <strain evidence="2 3">MAFF 305830</strain>
    </source>
</reference>
<dbReference type="HOGENOM" id="CLU_014001_0_1_1"/>
<dbReference type="PANTHER" id="PTHR45657:SF1">
    <property type="entry name" value="CRAL-TRIO DOMAIN-CONTAINING PROTEIN YKL091C-RELATED"/>
    <property type="match status" value="1"/>
</dbReference>
<feature type="domain" description="CRAL-TRIO" evidence="1">
    <location>
        <begin position="90"/>
        <end position="263"/>
    </location>
</feature>
<dbReference type="SMART" id="SM00516">
    <property type="entry name" value="SEC14"/>
    <property type="match status" value="1"/>
</dbReference>
<dbReference type="STRING" id="933852.A0A0C2X4D6"/>
<evidence type="ECO:0000259" key="1">
    <source>
        <dbReference type="PROSITE" id="PS50191"/>
    </source>
</evidence>
<proteinExistence type="predicted"/>
<dbReference type="Pfam" id="PF03765">
    <property type="entry name" value="CRAL_TRIO_N"/>
    <property type="match status" value="1"/>
</dbReference>
<keyword evidence="3" id="KW-1185">Reference proteome</keyword>
<dbReference type="InterPro" id="IPR036273">
    <property type="entry name" value="CRAL/TRIO_N_dom_sf"/>
</dbReference>
<accession>A0A0C2X4D6</accession>
<dbReference type="PANTHER" id="PTHR45657">
    <property type="entry name" value="CRAL-TRIO DOMAIN-CONTAINING PROTEIN YKL091C-RELATED"/>
    <property type="match status" value="1"/>
</dbReference>
<dbReference type="InterPro" id="IPR051026">
    <property type="entry name" value="PI/PC_transfer"/>
</dbReference>